<sequence>MAFTANFAVANDTTHMNFFELFDIPVTLKPDQALVKQRFYELSRKYHPDFHGQASDEEQAEALEKASQVNTAYKVFTHADETIKYVLKLKGLLEEEEKYQLTPDFLMEMMDLNEQALDVSEQADADRLQQTIQQTQKEIYEPVAKIVENYQEGTTTEKELLQVKEYYYRKKYLDRILAGLK</sequence>
<dbReference type="Gene3D" id="1.10.287.110">
    <property type="entry name" value="DnaJ domain"/>
    <property type="match status" value="1"/>
</dbReference>
<dbReference type="InterPro" id="IPR009073">
    <property type="entry name" value="HscB_oligo_C"/>
</dbReference>
<dbReference type="PANTHER" id="PTHR14021:SF15">
    <property type="entry name" value="IRON-SULFUR CLUSTER CO-CHAPERONE PROTEIN HSCB"/>
    <property type="match status" value="1"/>
</dbReference>
<dbReference type="InterPro" id="IPR036869">
    <property type="entry name" value="J_dom_sf"/>
</dbReference>
<evidence type="ECO:0000256" key="1">
    <source>
        <dbReference type="ARBA" id="ARBA00010476"/>
    </source>
</evidence>
<evidence type="ECO:0000256" key="2">
    <source>
        <dbReference type="ARBA" id="ARBA00023186"/>
    </source>
</evidence>
<keyword evidence="2" id="KW-0143">Chaperone</keyword>
<dbReference type="PANTHER" id="PTHR14021">
    <property type="entry name" value="IRON-SULFUR CLUSTER CO-CHAPERONE PROTEIN HSCB"/>
    <property type="match status" value="1"/>
</dbReference>
<dbReference type="SUPFAM" id="SSF47144">
    <property type="entry name" value="HSC20 (HSCB), C-terminal oligomerisation domain"/>
    <property type="match status" value="1"/>
</dbReference>
<gene>
    <name evidence="5" type="primary">hscB</name>
    <name evidence="5" type="ORF">GWC95_08230</name>
</gene>
<dbReference type="Gene3D" id="1.20.1280.20">
    <property type="entry name" value="HscB, C-terminal domain"/>
    <property type="match status" value="1"/>
</dbReference>
<proteinExistence type="inferred from homology"/>
<dbReference type="Proteomes" id="UP000753802">
    <property type="component" value="Unassembled WGS sequence"/>
</dbReference>
<dbReference type="EMBL" id="JAACJS010000012">
    <property type="protein sequence ID" value="NCI49905.1"/>
    <property type="molecule type" value="Genomic_DNA"/>
</dbReference>
<name>A0ABW9ZTW0_9BACT</name>
<dbReference type="Pfam" id="PF07743">
    <property type="entry name" value="HSCB_C"/>
    <property type="match status" value="1"/>
</dbReference>
<evidence type="ECO:0000313" key="6">
    <source>
        <dbReference type="Proteomes" id="UP000753802"/>
    </source>
</evidence>
<dbReference type="InterPro" id="IPR004640">
    <property type="entry name" value="HscB"/>
</dbReference>
<comment type="caution">
    <text evidence="5">The sequence shown here is derived from an EMBL/GenBank/DDBJ whole genome shotgun (WGS) entry which is preliminary data.</text>
</comment>
<organism evidence="5 6">
    <name type="scientific">Sediminibacterium roseum</name>
    <dbReference type="NCBI Taxonomy" id="1978412"/>
    <lineage>
        <taxon>Bacteria</taxon>
        <taxon>Pseudomonadati</taxon>
        <taxon>Bacteroidota</taxon>
        <taxon>Chitinophagia</taxon>
        <taxon>Chitinophagales</taxon>
        <taxon>Chitinophagaceae</taxon>
        <taxon>Sediminibacterium</taxon>
    </lineage>
</organism>
<protein>
    <submittedName>
        <fullName evidence="5">Fe-S protein assembly co-chaperone HscB</fullName>
    </submittedName>
</protein>
<dbReference type="PROSITE" id="PS50076">
    <property type="entry name" value="DNAJ_2"/>
    <property type="match status" value="1"/>
</dbReference>
<comment type="function">
    <text evidence="3">Co-chaperone involved in the maturation of iron-sulfur cluster-containing proteins. Seems to help targeting proteins to be folded toward HscA.</text>
</comment>
<dbReference type="Pfam" id="PF00226">
    <property type="entry name" value="DnaJ"/>
    <property type="match status" value="1"/>
</dbReference>
<dbReference type="NCBIfam" id="TIGR00714">
    <property type="entry name" value="hscB"/>
    <property type="match status" value="1"/>
</dbReference>
<feature type="domain" description="J" evidence="4">
    <location>
        <begin position="17"/>
        <end position="91"/>
    </location>
</feature>
<reference evidence="5 6" key="1">
    <citation type="submission" date="2020-01" db="EMBL/GenBank/DDBJ databases">
        <title>Genome analysis.</title>
        <authorList>
            <person name="Wu S."/>
            <person name="Wang G."/>
        </authorList>
    </citation>
    <scope>NUCLEOTIDE SEQUENCE [LARGE SCALE GENOMIC DNA]</scope>
    <source>
        <strain evidence="5 6">SYL130</strain>
    </source>
</reference>
<dbReference type="SUPFAM" id="SSF46565">
    <property type="entry name" value="Chaperone J-domain"/>
    <property type="match status" value="1"/>
</dbReference>
<evidence type="ECO:0000313" key="5">
    <source>
        <dbReference type="EMBL" id="NCI49905.1"/>
    </source>
</evidence>
<evidence type="ECO:0000256" key="3">
    <source>
        <dbReference type="ARBA" id="ARBA00025596"/>
    </source>
</evidence>
<comment type="similarity">
    <text evidence="1">Belongs to the HscB family.</text>
</comment>
<keyword evidence="6" id="KW-1185">Reference proteome</keyword>
<evidence type="ECO:0000259" key="4">
    <source>
        <dbReference type="PROSITE" id="PS50076"/>
    </source>
</evidence>
<dbReference type="RefSeq" id="WP_161818230.1">
    <property type="nucleotide sequence ID" value="NZ_JAACJS010000012.1"/>
</dbReference>
<accession>A0ABW9ZTW0</accession>
<dbReference type="SMART" id="SM00271">
    <property type="entry name" value="DnaJ"/>
    <property type="match status" value="1"/>
</dbReference>
<dbReference type="InterPro" id="IPR001623">
    <property type="entry name" value="DnaJ_domain"/>
</dbReference>
<dbReference type="InterPro" id="IPR036386">
    <property type="entry name" value="HscB_C_sf"/>
</dbReference>